<keyword evidence="3" id="KW-0548">Nucleotidyltransferase</keyword>
<dbReference type="Proteomes" id="UP000572817">
    <property type="component" value="Unassembled WGS sequence"/>
</dbReference>
<dbReference type="InterPro" id="IPR016135">
    <property type="entry name" value="UBQ-conjugating_enzyme/RWD"/>
</dbReference>
<dbReference type="OrthoDB" id="109543at2759"/>
<dbReference type="SUPFAM" id="SSF54495">
    <property type="entry name" value="UBC-like"/>
    <property type="match status" value="1"/>
</dbReference>
<dbReference type="FunFam" id="3.10.110.10:FF:000107">
    <property type="entry name" value="Ubiquitin conjugating enzyme, putative"/>
    <property type="match status" value="1"/>
</dbReference>
<dbReference type="InterPro" id="IPR012317">
    <property type="entry name" value="Poly(ADP-ribose)pol_cat_dom"/>
</dbReference>
<keyword evidence="4" id="KW-0520">NAD</keyword>
<reference evidence="6" key="1">
    <citation type="submission" date="2020-04" db="EMBL/GenBank/DDBJ databases">
        <title>Genome Assembly and Annotation of Botryosphaeria dothidea sdau 11-99, a Latent Pathogen of Apple Fruit Ring Rot in China.</title>
        <authorList>
            <person name="Yu C."/>
            <person name="Diao Y."/>
            <person name="Lu Q."/>
            <person name="Zhao J."/>
            <person name="Cui S."/>
            <person name="Peng C."/>
            <person name="He B."/>
            <person name="Liu H."/>
        </authorList>
    </citation>
    <scope>NUCLEOTIDE SEQUENCE [LARGE SCALE GENOMIC DNA]</scope>
    <source>
        <strain evidence="6">Sdau11-99</strain>
    </source>
</reference>
<comment type="caution">
    <text evidence="6">The sequence shown here is derived from an EMBL/GenBank/DDBJ whole genome shotgun (WGS) entry which is preliminary data.</text>
</comment>
<keyword evidence="7" id="KW-1185">Reference proteome</keyword>
<evidence type="ECO:0000256" key="1">
    <source>
        <dbReference type="ARBA" id="ARBA00022676"/>
    </source>
</evidence>
<dbReference type="PANTHER" id="PTHR21328">
    <property type="entry name" value="POLY ADP-RIBOSE POLYMERASE FAMILY, MEMBER PARP"/>
    <property type="match status" value="1"/>
</dbReference>
<dbReference type="SUPFAM" id="SSF56399">
    <property type="entry name" value="ADP-ribosylation"/>
    <property type="match status" value="1"/>
</dbReference>
<dbReference type="GO" id="GO:0003950">
    <property type="term" value="F:NAD+ poly-ADP-ribosyltransferase activity"/>
    <property type="evidence" value="ECO:0007669"/>
    <property type="project" value="InterPro"/>
</dbReference>
<accession>A0A8H4IZW3</accession>
<evidence type="ECO:0000256" key="2">
    <source>
        <dbReference type="ARBA" id="ARBA00022679"/>
    </source>
</evidence>
<protein>
    <submittedName>
        <fullName evidence="6">Ubiquitin-conjugating enzyme E2</fullName>
    </submittedName>
</protein>
<feature type="domain" description="UBC core" evidence="5">
    <location>
        <begin position="976"/>
        <end position="1142"/>
    </location>
</feature>
<gene>
    <name evidence="6" type="ORF">GTA08_BOTSDO03738</name>
</gene>
<evidence type="ECO:0000259" key="5">
    <source>
        <dbReference type="PROSITE" id="PS50127"/>
    </source>
</evidence>
<dbReference type="AlphaFoldDB" id="A0A8H4IZW3"/>
<evidence type="ECO:0000256" key="4">
    <source>
        <dbReference type="ARBA" id="ARBA00023027"/>
    </source>
</evidence>
<proteinExistence type="predicted"/>
<name>A0A8H4IZW3_9PEZI</name>
<dbReference type="InterPro" id="IPR051838">
    <property type="entry name" value="ARTD_PARP"/>
</dbReference>
<dbReference type="Pfam" id="PF00644">
    <property type="entry name" value="PARP"/>
    <property type="match status" value="1"/>
</dbReference>
<dbReference type="Gene3D" id="3.90.228.10">
    <property type="match status" value="1"/>
</dbReference>
<dbReference type="InterPro" id="IPR000608">
    <property type="entry name" value="UBC"/>
</dbReference>
<sequence>MGRKDYLADLGLVAASPLSYGVLSVTSGEESEALVVQVDSRYGPVTITAHPDETSSYPTSHAYLMSVDDSAPNEISGVVASLTTQLGKGTTIPSLCRELSYRFSVDADGDTEMPDSQLWDDEEDYSDSESLMDDELFGFGNERPSVDEDTRASATYDNLISIDARNNLRQDLKLVKEAGFKVGIGGPLIQGHPAYMTISCRVSKLGISEEAMQAWRLLPNEYLTLLVHFPRGYVHIGHIEETVSGRGMLDFRFGVGSSYRPSRAEIGEAFTTLSPDAQSENADSKSTNFRKLFISGPLQDLFSEKFVILLKCRIKGMSWNGAMSFWHDHQGTSLKGELAQDPKYHAKEKIGSIYPSLVMSDHITKPKPGHRISLPLVAMQFFVRQVVRCTEFCLVCHRKMPTDIEAIKPYVCDSQLCLYQYMQLGFGPSIEHEIITQPKVVDLLISLCFSSASRFRLKQRHLPKGLGLRVPRIDILKMKEVAATHPCQNLTTEEKKPALLPSEVAMPVKANIKSHELLFDKGVTRDDTGLKHGDWILLQVSAFPEVFHCRIEDMAMFPAVKFSHPIILPMGGRVQNLDQGHALPDYLPARFITYSEDFDTFSDTSMQEAVAFFINILPSVSDMRQYLLKGGPQASLRKWTRMTAPSLALLRWIIASNRACIMHIGDKDDGQDAQLGTTKEDQVWGMPGYTQFRIAMGAPDKERRFLNSVKTIAADMKLAIPTIFAWHGSELGNWHSIIRDGLNFDETRNGRAYGHGVYFAKDMAVSAGYSHMSYVRDTSQTWRSSDLSVCNAISLNEIVNAPDKFVSSKPYFVVDKVDWIQTRYLFVKSTSIPGQENRAPNTPEYQELPSDPIPQDPVHFPINERREKIIVPTTASRSRTKVAKTTGLGHVIRVGFKRIKTGEHLAEPDDDDKSSVMTDVEDREMLELESEGTDSTTVKASSSKTFTDFKPGELDYQTLEILPPPENSAASMLASKRLGTSLKDVAKLQESQPLHELGWYIDTGKTDNIYQWIFELHTFESHLPLAQDMKAMGVKSVVLEFIFGPEFPFAPPFVRVIRPRFLPFQQGGGGHVTAGGALCMELLTNDGWSSASSIEAVLLQVRLAMSSTEPRPARLERRFTRDYTIGEAVEAYIRACQVHGWTVPSGFKQMVYAGRNNRAMR</sequence>
<evidence type="ECO:0000313" key="6">
    <source>
        <dbReference type="EMBL" id="KAF4308118.1"/>
    </source>
</evidence>
<organism evidence="6 7">
    <name type="scientific">Botryosphaeria dothidea</name>
    <dbReference type="NCBI Taxonomy" id="55169"/>
    <lineage>
        <taxon>Eukaryota</taxon>
        <taxon>Fungi</taxon>
        <taxon>Dikarya</taxon>
        <taxon>Ascomycota</taxon>
        <taxon>Pezizomycotina</taxon>
        <taxon>Dothideomycetes</taxon>
        <taxon>Dothideomycetes incertae sedis</taxon>
        <taxon>Botryosphaeriales</taxon>
        <taxon>Botryosphaeriaceae</taxon>
        <taxon>Botryosphaeria</taxon>
    </lineage>
</organism>
<keyword evidence="2" id="KW-0808">Transferase</keyword>
<evidence type="ECO:0000313" key="7">
    <source>
        <dbReference type="Proteomes" id="UP000572817"/>
    </source>
</evidence>
<dbReference type="CDD" id="cd23802">
    <property type="entry name" value="UBCc_UBE2Q"/>
    <property type="match status" value="1"/>
</dbReference>
<dbReference type="Gene3D" id="3.10.110.10">
    <property type="entry name" value="Ubiquitin Conjugating Enzyme"/>
    <property type="match status" value="1"/>
</dbReference>
<dbReference type="PROSITE" id="PS50127">
    <property type="entry name" value="UBC_2"/>
    <property type="match status" value="1"/>
</dbReference>
<dbReference type="EMBL" id="WWBZ02000022">
    <property type="protein sequence ID" value="KAF4308118.1"/>
    <property type="molecule type" value="Genomic_DNA"/>
</dbReference>
<dbReference type="GO" id="GO:0016779">
    <property type="term" value="F:nucleotidyltransferase activity"/>
    <property type="evidence" value="ECO:0007669"/>
    <property type="project" value="UniProtKB-KW"/>
</dbReference>
<keyword evidence="1" id="KW-0328">Glycosyltransferase</keyword>
<evidence type="ECO:0000256" key="3">
    <source>
        <dbReference type="ARBA" id="ARBA00022695"/>
    </source>
</evidence>